<feature type="modified residue" description="4-aspartylphosphate" evidence="5">
    <location>
        <position position="783"/>
    </location>
</feature>
<dbReference type="SMART" id="SM00448">
    <property type="entry name" value="REC"/>
    <property type="match status" value="1"/>
</dbReference>
<comment type="caution">
    <text evidence="11">The sequence shown here is derived from an EMBL/GenBank/DDBJ whole genome shotgun (WGS) entry which is preliminary data.</text>
</comment>
<dbReference type="Pfam" id="PF08447">
    <property type="entry name" value="PAS_3"/>
    <property type="match status" value="1"/>
</dbReference>
<dbReference type="InterPro" id="IPR000700">
    <property type="entry name" value="PAS-assoc_C"/>
</dbReference>
<dbReference type="Gene3D" id="3.30.450.20">
    <property type="entry name" value="PAS domain"/>
    <property type="match status" value="3"/>
</dbReference>
<dbReference type="SUPFAM" id="SSF55874">
    <property type="entry name" value="ATPase domain of HSP90 chaperone/DNA topoisomerase II/histidine kinase"/>
    <property type="match status" value="1"/>
</dbReference>
<dbReference type="PROSITE" id="PS50112">
    <property type="entry name" value="PAS"/>
    <property type="match status" value="1"/>
</dbReference>
<keyword evidence="4 11" id="KW-0808">Transferase</keyword>
<dbReference type="Pfam" id="PF02518">
    <property type="entry name" value="HATPase_c"/>
    <property type="match status" value="1"/>
</dbReference>
<dbReference type="PROSITE" id="PS50113">
    <property type="entry name" value="PAC"/>
    <property type="match status" value="2"/>
</dbReference>
<organism evidence="11 12">
    <name type="scientific">Stutzerimonas stutzeri</name>
    <name type="common">Pseudomonas stutzeri</name>
    <dbReference type="NCBI Taxonomy" id="316"/>
    <lineage>
        <taxon>Bacteria</taxon>
        <taxon>Pseudomonadati</taxon>
        <taxon>Pseudomonadota</taxon>
        <taxon>Gammaproteobacteria</taxon>
        <taxon>Pseudomonadales</taxon>
        <taxon>Pseudomonadaceae</taxon>
        <taxon>Stutzerimonas</taxon>
    </lineage>
</organism>
<evidence type="ECO:0000259" key="10">
    <source>
        <dbReference type="PROSITE" id="PS50113"/>
    </source>
</evidence>
<dbReference type="PANTHER" id="PTHR43065:SF42">
    <property type="entry name" value="TWO-COMPONENT SENSOR PPRA"/>
    <property type="match status" value="1"/>
</dbReference>
<feature type="domain" description="PAC" evidence="10">
    <location>
        <begin position="381"/>
        <end position="435"/>
    </location>
</feature>
<dbReference type="EC" id="2.7.13.3" evidence="2"/>
<protein>
    <recommendedName>
        <fullName evidence="2">histidine kinase</fullName>
        <ecNumber evidence="2">2.7.13.3</ecNumber>
    </recommendedName>
</protein>
<dbReference type="InterPro" id="IPR013655">
    <property type="entry name" value="PAS_fold_3"/>
</dbReference>
<dbReference type="GO" id="GO:0000155">
    <property type="term" value="F:phosphorelay sensor kinase activity"/>
    <property type="evidence" value="ECO:0007669"/>
    <property type="project" value="InterPro"/>
</dbReference>
<evidence type="ECO:0000256" key="3">
    <source>
        <dbReference type="ARBA" id="ARBA00022553"/>
    </source>
</evidence>
<dbReference type="CDD" id="cd18161">
    <property type="entry name" value="REC_hyHK_blue-like"/>
    <property type="match status" value="1"/>
</dbReference>
<reference evidence="11 12" key="1">
    <citation type="submission" date="2018-01" db="EMBL/GenBank/DDBJ databases">
        <title>Denitrification phenotypes of diverse strains of Pseudomonas stutzeri.</title>
        <authorList>
            <person name="Milligan D.A."/>
            <person name="Bergaust L."/>
            <person name="Bakken L.R."/>
            <person name="Frostegard A."/>
        </authorList>
    </citation>
    <scope>NUCLEOTIDE SEQUENCE [LARGE SCALE GENOMIC DNA]</scope>
    <source>
        <strain evidence="11 12">KC</strain>
    </source>
</reference>
<dbReference type="InterPro" id="IPR003661">
    <property type="entry name" value="HisK_dim/P_dom"/>
</dbReference>
<keyword evidence="6" id="KW-0175">Coiled coil</keyword>
<dbReference type="InterPro" id="IPR001610">
    <property type="entry name" value="PAC"/>
</dbReference>
<evidence type="ECO:0000256" key="4">
    <source>
        <dbReference type="ARBA" id="ARBA00022777"/>
    </source>
</evidence>
<evidence type="ECO:0000256" key="1">
    <source>
        <dbReference type="ARBA" id="ARBA00000085"/>
    </source>
</evidence>
<dbReference type="SMART" id="SM00388">
    <property type="entry name" value="HisKA"/>
    <property type="match status" value="1"/>
</dbReference>
<comment type="catalytic activity">
    <reaction evidence="1">
        <text>ATP + protein L-histidine = ADP + protein N-phospho-L-histidine.</text>
        <dbReference type="EC" id="2.7.13.3"/>
    </reaction>
</comment>
<dbReference type="Gene3D" id="3.40.50.2300">
    <property type="match status" value="1"/>
</dbReference>
<feature type="domain" description="PAS" evidence="9">
    <location>
        <begin position="311"/>
        <end position="381"/>
    </location>
</feature>
<dbReference type="Gene3D" id="1.10.287.130">
    <property type="match status" value="1"/>
</dbReference>
<dbReference type="InterPro" id="IPR036097">
    <property type="entry name" value="HisK_dim/P_sf"/>
</dbReference>
<feature type="domain" description="Response regulatory" evidence="8">
    <location>
        <begin position="733"/>
        <end position="847"/>
    </location>
</feature>
<dbReference type="InterPro" id="IPR001789">
    <property type="entry name" value="Sig_transdc_resp-reg_receiver"/>
</dbReference>
<dbReference type="InterPro" id="IPR011006">
    <property type="entry name" value="CheY-like_superfamily"/>
</dbReference>
<dbReference type="SMART" id="SM00387">
    <property type="entry name" value="HATPase_c"/>
    <property type="match status" value="1"/>
</dbReference>
<dbReference type="SUPFAM" id="SSF55785">
    <property type="entry name" value="PYP-like sensor domain (PAS domain)"/>
    <property type="match status" value="2"/>
</dbReference>
<feature type="coiled-coil region" evidence="6">
    <location>
        <begin position="433"/>
        <end position="478"/>
    </location>
</feature>
<dbReference type="PROSITE" id="PS50110">
    <property type="entry name" value="RESPONSE_REGULATORY"/>
    <property type="match status" value="1"/>
</dbReference>
<dbReference type="Pfam" id="PF00072">
    <property type="entry name" value="Response_reg"/>
    <property type="match status" value="1"/>
</dbReference>
<dbReference type="PROSITE" id="PS50109">
    <property type="entry name" value="HIS_KIN"/>
    <property type="match status" value="1"/>
</dbReference>
<proteinExistence type="predicted"/>
<dbReference type="InterPro" id="IPR036890">
    <property type="entry name" value="HATPase_C_sf"/>
</dbReference>
<accession>A0A2N8RYQ7</accession>
<dbReference type="AlphaFoldDB" id="A0A2N8RYQ7"/>
<evidence type="ECO:0000256" key="6">
    <source>
        <dbReference type="SAM" id="Coils"/>
    </source>
</evidence>
<dbReference type="Proteomes" id="UP000235925">
    <property type="component" value="Unassembled WGS sequence"/>
</dbReference>
<dbReference type="SMART" id="SM00086">
    <property type="entry name" value="PAC"/>
    <property type="match status" value="2"/>
</dbReference>
<evidence type="ECO:0000256" key="5">
    <source>
        <dbReference type="PROSITE-ProRule" id="PRU00169"/>
    </source>
</evidence>
<dbReference type="CDD" id="cd00082">
    <property type="entry name" value="HisKA"/>
    <property type="match status" value="1"/>
</dbReference>
<dbReference type="InterPro" id="IPR005467">
    <property type="entry name" value="His_kinase_dom"/>
</dbReference>
<feature type="domain" description="Histidine kinase" evidence="7">
    <location>
        <begin position="487"/>
        <end position="710"/>
    </location>
</feature>
<dbReference type="SUPFAM" id="SSF52172">
    <property type="entry name" value="CheY-like"/>
    <property type="match status" value="1"/>
</dbReference>
<dbReference type="PANTHER" id="PTHR43065">
    <property type="entry name" value="SENSOR HISTIDINE KINASE"/>
    <property type="match status" value="1"/>
</dbReference>
<evidence type="ECO:0000313" key="12">
    <source>
        <dbReference type="Proteomes" id="UP000235925"/>
    </source>
</evidence>
<dbReference type="InterPro" id="IPR003594">
    <property type="entry name" value="HATPase_dom"/>
</dbReference>
<evidence type="ECO:0000313" key="11">
    <source>
        <dbReference type="EMBL" id="PNF79486.1"/>
    </source>
</evidence>
<evidence type="ECO:0000259" key="9">
    <source>
        <dbReference type="PROSITE" id="PS50112"/>
    </source>
</evidence>
<sequence length="853" mass="94752">MAAVGAELWPHSHSEMSERIRRYDWGATALDAPDTWPAALRLLLDTILEAPLPMCILWGDQALQLYNDAHAALIGDRHPGELGQPACHRWGATWELLDPACDTARRGEPRVLRNQQLAIERQGELVEAWFDLALSPIRDEPHHIGGLLLCLSETSERVRTETRLSQTALHYKLSAEVHRASEQRLQLALEASDLVGFWDWAIQANEIPAGVELSRILPVEQSGPNGLSCEAFFDHVHADDAPRLRAALQRCIAERGTLDERYRLRSDDGDTRWALARGRCHCDEQGRPLRFPGAVMNITGQQASEDALRQSEAELKTVTDALPVLIGYIDAEERFRFNNRYYTEWFGHSTDWLLGKTAHEVLGERGYAERQASIRAALAGQEVTFEAYSPHRDGEPRRMLVHYLPRRDCNGAVLGFFVMALDVTERWRAEQALRELNETLESRIQERTQALAEVYERLLKEMASREQAQEALRQAQKMEAVGQLTGGIAHDFNNMLTGIIGGLDLIQRYIQSGRHGETQRFIDAAVTSANRAAALTHRLLAFARRQPLNLKRVELNHLIESMHDLLSRTLGNHIQIGNRLQSDLWPVSSDENQLESALLNLVINARDAMADGGTLLLETRNIELYRQGEVGDLAAGRYVILCLTDSGCGMSAKVLASVFEPFFTTKPIGQGTGLGLSMVYGFTRQAGGHIQIVSEPGSGTQVSLYLPVFVDQGVVAAPTSEVDGPLRAQQGETVLVVEDDPAVRLLVIDVLEMLGYQALEAADGNAAIRLLESTDAIDMLVTDVGLPGMNGRQLADVARQHHPRLPVLFMTGYAKQAASSDFLEPGMDMISKPFNLDALAKRVRDMLAETDKR</sequence>
<dbReference type="NCBIfam" id="TIGR00229">
    <property type="entry name" value="sensory_box"/>
    <property type="match status" value="1"/>
</dbReference>
<dbReference type="Pfam" id="PF08448">
    <property type="entry name" value="PAS_4"/>
    <property type="match status" value="1"/>
</dbReference>
<dbReference type="InterPro" id="IPR000014">
    <property type="entry name" value="PAS"/>
</dbReference>
<dbReference type="InterPro" id="IPR035965">
    <property type="entry name" value="PAS-like_dom_sf"/>
</dbReference>
<keyword evidence="4 11" id="KW-0418">Kinase</keyword>
<dbReference type="RefSeq" id="WP_102826464.1">
    <property type="nucleotide sequence ID" value="NZ_CP139348.1"/>
</dbReference>
<dbReference type="InterPro" id="IPR013656">
    <property type="entry name" value="PAS_4"/>
</dbReference>
<dbReference type="Gene3D" id="3.30.565.10">
    <property type="entry name" value="Histidine kinase-like ATPase, C-terminal domain"/>
    <property type="match status" value="1"/>
</dbReference>
<gene>
    <name evidence="11" type="ORF">CXK92_18445</name>
</gene>
<evidence type="ECO:0000256" key="2">
    <source>
        <dbReference type="ARBA" id="ARBA00012438"/>
    </source>
</evidence>
<dbReference type="SUPFAM" id="SSF47384">
    <property type="entry name" value="Homodimeric domain of signal transducing histidine kinase"/>
    <property type="match status" value="1"/>
</dbReference>
<dbReference type="CDD" id="cd00130">
    <property type="entry name" value="PAS"/>
    <property type="match status" value="1"/>
</dbReference>
<evidence type="ECO:0000259" key="7">
    <source>
        <dbReference type="PROSITE" id="PS50109"/>
    </source>
</evidence>
<dbReference type="PRINTS" id="PR00344">
    <property type="entry name" value="BCTRLSENSOR"/>
</dbReference>
<keyword evidence="3 5" id="KW-0597">Phosphoprotein</keyword>
<dbReference type="InterPro" id="IPR004358">
    <property type="entry name" value="Sig_transdc_His_kin-like_C"/>
</dbReference>
<dbReference type="OrthoDB" id="6973808at2"/>
<name>A0A2N8RYQ7_STUST</name>
<evidence type="ECO:0000259" key="8">
    <source>
        <dbReference type="PROSITE" id="PS50110"/>
    </source>
</evidence>
<dbReference type="EMBL" id="POUN01000005">
    <property type="protein sequence ID" value="PNF79486.1"/>
    <property type="molecule type" value="Genomic_DNA"/>
</dbReference>
<feature type="domain" description="PAC" evidence="10">
    <location>
        <begin position="258"/>
        <end position="310"/>
    </location>
</feature>
<dbReference type="Pfam" id="PF00512">
    <property type="entry name" value="HisKA"/>
    <property type="match status" value="1"/>
</dbReference>